<dbReference type="SUPFAM" id="SSF103511">
    <property type="entry name" value="Chlorophyll a-b binding protein"/>
    <property type="match status" value="1"/>
</dbReference>
<keyword evidence="8" id="KW-0812">Transmembrane</keyword>
<keyword evidence="6" id="KW-0934">Plastid</keyword>
<dbReference type="GO" id="GO:0016168">
    <property type="term" value="F:chlorophyll binding"/>
    <property type="evidence" value="ECO:0007669"/>
    <property type="project" value="UniProtKB-KW"/>
</dbReference>
<keyword evidence="8" id="KW-0472">Membrane</keyword>
<accession>A0A9W7EFH8</accession>
<feature type="chain" id="PRO_5040745707" evidence="9">
    <location>
        <begin position="20"/>
        <end position="352"/>
    </location>
</feature>
<feature type="binding site" evidence="7">
    <location>
        <position position="240"/>
    </location>
    <ligand>
        <name>chlorophyll a</name>
        <dbReference type="ChEBI" id="CHEBI:58416"/>
        <label>1</label>
    </ligand>
</feature>
<keyword evidence="7" id="KW-0148">Chlorophyll</keyword>
<feature type="binding site" evidence="7">
    <location>
        <position position="128"/>
    </location>
    <ligand>
        <name>chlorophyll a</name>
        <dbReference type="ChEBI" id="CHEBI:58416"/>
        <label>1</label>
    </ligand>
</feature>
<evidence type="ECO:0000313" key="11">
    <source>
        <dbReference type="Proteomes" id="UP001165122"/>
    </source>
</evidence>
<evidence type="ECO:0000256" key="1">
    <source>
        <dbReference type="ARBA" id="ARBA00004022"/>
    </source>
</evidence>
<feature type="signal peptide" evidence="9">
    <location>
        <begin position="1"/>
        <end position="19"/>
    </location>
</feature>
<gene>
    <name evidence="10" type="ORF">TrLO_g14974</name>
</gene>
<dbReference type="InterPro" id="IPR022796">
    <property type="entry name" value="Chloroa_b-bind"/>
</dbReference>
<comment type="function">
    <text evidence="1">The light-harvesting complex (LHC) functions as a light receptor, it captures and delivers excitation energy to photosystems with which it is closely associated. Energy is transferred from the carotenoid and chlorophyll C (or B) to chlorophyll A and the photosynthetic reaction centers where it is used to synthesize ATP and reducing power.</text>
</comment>
<evidence type="ECO:0000256" key="7">
    <source>
        <dbReference type="PIRSR" id="PIRSR601344-1"/>
    </source>
</evidence>
<comment type="caution">
    <text evidence="10">The sequence shown here is derived from an EMBL/GenBank/DDBJ whole genome shotgun (WGS) entry which is preliminary data.</text>
</comment>
<dbReference type="GO" id="GO:0009765">
    <property type="term" value="P:photosynthesis, light harvesting"/>
    <property type="evidence" value="ECO:0007669"/>
    <property type="project" value="InterPro"/>
</dbReference>
<dbReference type="AlphaFoldDB" id="A0A9W7EFH8"/>
<evidence type="ECO:0000256" key="6">
    <source>
        <dbReference type="ARBA" id="ARBA00022640"/>
    </source>
</evidence>
<reference evidence="11" key="1">
    <citation type="journal article" date="2023" name="Commun. Biol.">
        <title>Genome analysis of Parmales, the sister group of diatoms, reveals the evolutionary specialization of diatoms from phago-mixotrophs to photoautotrophs.</title>
        <authorList>
            <person name="Ban H."/>
            <person name="Sato S."/>
            <person name="Yoshikawa S."/>
            <person name="Yamada K."/>
            <person name="Nakamura Y."/>
            <person name="Ichinomiya M."/>
            <person name="Sato N."/>
            <person name="Blanc-Mathieu R."/>
            <person name="Endo H."/>
            <person name="Kuwata A."/>
            <person name="Ogata H."/>
        </authorList>
    </citation>
    <scope>NUCLEOTIDE SEQUENCE [LARGE SCALE GENOMIC DNA]</scope>
    <source>
        <strain evidence="11">NIES 3700</strain>
    </source>
</reference>
<feature type="binding site" evidence="7">
    <location>
        <position position="131"/>
    </location>
    <ligand>
        <name>chlorophyll a</name>
        <dbReference type="ChEBI" id="CHEBI:58416"/>
        <label>1</label>
    </ligand>
</feature>
<organism evidence="10 11">
    <name type="scientific">Triparma laevis f. longispina</name>
    <dbReference type="NCBI Taxonomy" id="1714387"/>
    <lineage>
        <taxon>Eukaryota</taxon>
        <taxon>Sar</taxon>
        <taxon>Stramenopiles</taxon>
        <taxon>Ochrophyta</taxon>
        <taxon>Bolidophyceae</taxon>
        <taxon>Parmales</taxon>
        <taxon>Triparmaceae</taxon>
        <taxon>Triparma</taxon>
    </lineage>
</organism>
<keyword evidence="9" id="KW-0732">Signal</keyword>
<keyword evidence="5" id="KW-0602">Photosynthesis</keyword>
<evidence type="ECO:0000256" key="3">
    <source>
        <dbReference type="ARBA" id="ARBA00005933"/>
    </source>
</evidence>
<protein>
    <submittedName>
        <fullName evidence="10">Uncharacterized protein</fullName>
    </submittedName>
</protein>
<feature type="binding site" evidence="7">
    <location>
        <position position="245"/>
    </location>
    <ligand>
        <name>chlorophyll a</name>
        <dbReference type="ChEBI" id="CHEBI:58416"/>
        <label>1</label>
    </ligand>
</feature>
<comment type="subcellular location">
    <subcellularLocation>
        <location evidence="2">Plastid</location>
        <location evidence="2">Chloroplast</location>
    </subcellularLocation>
</comment>
<keyword evidence="11" id="KW-1185">Reference proteome</keyword>
<dbReference type="PANTHER" id="PTHR21649">
    <property type="entry name" value="CHLOROPHYLL A/B BINDING PROTEIN"/>
    <property type="match status" value="1"/>
</dbReference>
<evidence type="ECO:0000256" key="2">
    <source>
        <dbReference type="ARBA" id="ARBA00004229"/>
    </source>
</evidence>
<keyword evidence="7" id="KW-0157">Chromophore</keyword>
<keyword evidence="8" id="KW-1133">Transmembrane helix</keyword>
<dbReference type="Pfam" id="PF00504">
    <property type="entry name" value="Chloroa_b-bind"/>
    <property type="match status" value="1"/>
</dbReference>
<comment type="similarity">
    <text evidence="3">Belongs to the fucoxanthin chlorophyll protein family.</text>
</comment>
<dbReference type="OrthoDB" id="423598at2759"/>
<dbReference type="GO" id="GO:0016020">
    <property type="term" value="C:membrane"/>
    <property type="evidence" value="ECO:0007669"/>
    <property type="project" value="InterPro"/>
</dbReference>
<dbReference type="EMBL" id="BRXW01000914">
    <property type="protein sequence ID" value="GMH79249.1"/>
    <property type="molecule type" value="Genomic_DNA"/>
</dbReference>
<keyword evidence="4" id="KW-0150">Chloroplast</keyword>
<name>A0A9W7EFH8_9STRA</name>
<sequence>MIFSKRILTLALCVSAVTAFAPPLSSVQKRMTPLRSVAESGDAAPVEKVDIQALEKQMSSEIDASTSTEPTIDANALQPGRYDSIDFSLTFPALPKPPSLDGSHAGDFGFDPLGFTSNFDMYYLQECETRHARLAMLAVVGWPMAELIGFAKGGVAPSVMNGFGPLSFISTLLIFSAFGFFDFKTSLRSTRDTKLGKQHVSDMSNIWNVGVAGDYDFDPLNLYNSFGDDAAGRKGMRQLEITQGRYAMLGITAFAFIEKLTGKGIVDSAGMFFHPNALLPVLGLGYFVWSSIYEFSDPRDFPIKVQYRQGGEETERVLKTTVEGLGEMINKGDWMGKVGDKAMRAIEDAKKE</sequence>
<dbReference type="GO" id="GO:0009507">
    <property type="term" value="C:chloroplast"/>
    <property type="evidence" value="ECO:0007669"/>
    <property type="project" value="UniProtKB-SubCell"/>
</dbReference>
<dbReference type="InterPro" id="IPR001344">
    <property type="entry name" value="Chloro_AB-bd_pln"/>
</dbReference>
<proteinExistence type="inferred from homology"/>
<dbReference type="Gene3D" id="1.10.3460.10">
    <property type="entry name" value="Chlorophyll a/b binding protein domain"/>
    <property type="match status" value="1"/>
</dbReference>
<evidence type="ECO:0000256" key="5">
    <source>
        <dbReference type="ARBA" id="ARBA00022531"/>
    </source>
</evidence>
<feature type="transmembrane region" description="Helical" evidence="8">
    <location>
        <begin position="162"/>
        <end position="181"/>
    </location>
</feature>
<feature type="binding site" description="axial binding residue" evidence="7">
    <location>
        <position position="133"/>
    </location>
    <ligand>
        <name>chlorophyll b</name>
        <dbReference type="ChEBI" id="CHEBI:61721"/>
        <label>1</label>
    </ligand>
    <ligandPart>
        <name>Mg</name>
        <dbReference type="ChEBI" id="CHEBI:25107"/>
    </ligandPart>
</feature>
<evidence type="ECO:0000256" key="9">
    <source>
        <dbReference type="SAM" id="SignalP"/>
    </source>
</evidence>
<dbReference type="Proteomes" id="UP001165122">
    <property type="component" value="Unassembled WGS sequence"/>
</dbReference>
<evidence type="ECO:0000313" key="10">
    <source>
        <dbReference type="EMBL" id="GMH79249.1"/>
    </source>
</evidence>
<evidence type="ECO:0000256" key="8">
    <source>
        <dbReference type="SAM" id="Phobius"/>
    </source>
</evidence>
<evidence type="ECO:0000256" key="4">
    <source>
        <dbReference type="ARBA" id="ARBA00022528"/>
    </source>
</evidence>